<dbReference type="GO" id="GO:0004672">
    <property type="term" value="F:protein kinase activity"/>
    <property type="evidence" value="ECO:0007669"/>
    <property type="project" value="InterPro"/>
</dbReference>
<evidence type="ECO:0000256" key="2">
    <source>
        <dbReference type="ARBA" id="ARBA00022840"/>
    </source>
</evidence>
<dbReference type="InterPro" id="IPR011009">
    <property type="entry name" value="Kinase-like_dom_sf"/>
</dbReference>
<sequence>MESSTVYNLPCYLPSATSLEDPPALLCSLFTGDEEAPAVALRRQPPLLLREGERIFTSSSSLLCIDLCFFGVLEKWKTKIKVELALEFGFLTVLLYFREADVKKKSARILAPSLHVRKLTSNEMKKATDRFSMIMGSDSDGALYRARFPDGLIAAVKKVKDEEQGKVTFHTDVQYLARLHHRHVVKLVGFSEGRERCLVFEHMENGSLRDWLHDPLKTPLNWRTRLQIAIDVAAALEYIYYFCDPPVYHVTINSNNVMLDNNFVAKVSNVGILDCNCSNNSYLIANHPRGKLQRNRDTVFQFGVLILELITGQSMGDEDEPLRWIQGSGIAYSMHKMVDADLGGNYDSRELKSLLIIARLCTKADEEPIISIPQILRYLQGKIDPTH</sequence>
<dbReference type="GO" id="GO:0005524">
    <property type="term" value="F:ATP binding"/>
    <property type="evidence" value="ECO:0007669"/>
    <property type="project" value="UniProtKB-KW"/>
</dbReference>
<dbReference type="PANTHER" id="PTHR27001">
    <property type="entry name" value="OS01G0253100 PROTEIN"/>
    <property type="match status" value="1"/>
</dbReference>
<dbReference type="Gene3D" id="1.10.510.10">
    <property type="entry name" value="Transferase(Phosphotransferase) domain 1"/>
    <property type="match status" value="1"/>
</dbReference>
<comment type="caution">
    <text evidence="4">The sequence shown here is derived from an EMBL/GenBank/DDBJ whole genome shotgun (WGS) entry which is preliminary data.</text>
</comment>
<dbReference type="EMBL" id="JAGFBR010000003">
    <property type="protein sequence ID" value="KAH0469254.1"/>
    <property type="molecule type" value="Genomic_DNA"/>
</dbReference>
<dbReference type="InterPro" id="IPR000719">
    <property type="entry name" value="Prot_kinase_dom"/>
</dbReference>
<evidence type="ECO:0000256" key="1">
    <source>
        <dbReference type="ARBA" id="ARBA00022741"/>
    </source>
</evidence>
<dbReference type="GO" id="GO:0005886">
    <property type="term" value="C:plasma membrane"/>
    <property type="evidence" value="ECO:0007669"/>
    <property type="project" value="TreeGrafter"/>
</dbReference>
<protein>
    <recommendedName>
        <fullName evidence="3">Protein kinase domain-containing protein</fullName>
    </recommendedName>
</protein>
<keyword evidence="5" id="KW-1185">Reference proteome</keyword>
<dbReference type="Proteomes" id="UP000775213">
    <property type="component" value="Unassembled WGS sequence"/>
</dbReference>
<dbReference type="SUPFAM" id="SSF56112">
    <property type="entry name" value="Protein kinase-like (PK-like)"/>
    <property type="match status" value="1"/>
</dbReference>
<keyword evidence="1" id="KW-0547">Nucleotide-binding</keyword>
<dbReference type="InterPro" id="IPR001245">
    <property type="entry name" value="Ser-Thr/Tyr_kinase_cat_dom"/>
</dbReference>
<dbReference type="Gene3D" id="3.30.200.20">
    <property type="entry name" value="Phosphorylase Kinase, domain 1"/>
    <property type="match status" value="1"/>
</dbReference>
<dbReference type="AlphaFoldDB" id="A0AAV7HLY6"/>
<gene>
    <name evidence="4" type="ORF">IEQ34_002486</name>
</gene>
<dbReference type="PANTHER" id="PTHR27001:SF20">
    <property type="entry name" value="PROTEIN KINASE SUPERFAMILY PROTEIN"/>
    <property type="match status" value="1"/>
</dbReference>
<proteinExistence type="predicted"/>
<accession>A0AAV7HLY6</accession>
<keyword evidence="2" id="KW-0067">ATP-binding</keyword>
<evidence type="ECO:0000313" key="5">
    <source>
        <dbReference type="Proteomes" id="UP000775213"/>
    </source>
</evidence>
<organism evidence="4 5">
    <name type="scientific">Dendrobium chrysotoxum</name>
    <name type="common">Orchid</name>
    <dbReference type="NCBI Taxonomy" id="161865"/>
    <lineage>
        <taxon>Eukaryota</taxon>
        <taxon>Viridiplantae</taxon>
        <taxon>Streptophyta</taxon>
        <taxon>Embryophyta</taxon>
        <taxon>Tracheophyta</taxon>
        <taxon>Spermatophyta</taxon>
        <taxon>Magnoliopsida</taxon>
        <taxon>Liliopsida</taxon>
        <taxon>Asparagales</taxon>
        <taxon>Orchidaceae</taxon>
        <taxon>Epidendroideae</taxon>
        <taxon>Malaxideae</taxon>
        <taxon>Dendrobiinae</taxon>
        <taxon>Dendrobium</taxon>
    </lineage>
</organism>
<name>A0AAV7HLY6_DENCH</name>
<feature type="domain" description="Protein kinase" evidence="3">
    <location>
        <begin position="129"/>
        <end position="387"/>
    </location>
</feature>
<reference evidence="4 5" key="1">
    <citation type="journal article" date="2021" name="Hortic Res">
        <title>Chromosome-scale assembly of the Dendrobium chrysotoxum genome enhances the understanding of orchid evolution.</title>
        <authorList>
            <person name="Zhang Y."/>
            <person name="Zhang G.Q."/>
            <person name="Zhang D."/>
            <person name="Liu X.D."/>
            <person name="Xu X.Y."/>
            <person name="Sun W.H."/>
            <person name="Yu X."/>
            <person name="Zhu X."/>
            <person name="Wang Z.W."/>
            <person name="Zhao X."/>
            <person name="Zhong W.Y."/>
            <person name="Chen H."/>
            <person name="Yin W.L."/>
            <person name="Huang T."/>
            <person name="Niu S.C."/>
            <person name="Liu Z.J."/>
        </authorList>
    </citation>
    <scope>NUCLEOTIDE SEQUENCE [LARGE SCALE GENOMIC DNA]</scope>
    <source>
        <strain evidence="4">Lindl</strain>
    </source>
</reference>
<evidence type="ECO:0000313" key="4">
    <source>
        <dbReference type="EMBL" id="KAH0469254.1"/>
    </source>
</evidence>
<dbReference type="Pfam" id="PF07714">
    <property type="entry name" value="PK_Tyr_Ser-Thr"/>
    <property type="match status" value="1"/>
</dbReference>
<evidence type="ECO:0000259" key="3">
    <source>
        <dbReference type="PROSITE" id="PS50011"/>
    </source>
</evidence>
<dbReference type="PROSITE" id="PS50011">
    <property type="entry name" value="PROTEIN_KINASE_DOM"/>
    <property type="match status" value="1"/>
</dbReference>